<evidence type="ECO:0000259" key="1">
    <source>
        <dbReference type="Pfam" id="PF14024"/>
    </source>
</evidence>
<sequence length="221" mass="25840">MDIDGFWELVERSGRETDSRPARSAWLEDHLSGLTAEEIVDYQTWFTVCANRGCSWDMYAVFWTVTGFGSSDGFEYFVNWLISLGRDTFEKIADCPDRILELPEIQRLFELARTFSHERTSRSRNGRFHLKRVTHTRREFWPREDSPDFESFAYVTFDPYRQATGLEPDSLGDAVRAKGVHGKFPFLSYHAAPDGEEWDFGDKDEFIRRLPRLARHYGVTD</sequence>
<comment type="caution">
    <text evidence="2">The sequence shown here is derived from an EMBL/GenBank/DDBJ whole genome shotgun (WGS) entry which is preliminary data.</text>
</comment>
<gene>
    <name evidence="2" type="ORF">C1J01_20195</name>
</gene>
<dbReference type="AlphaFoldDB" id="A0A2W2DY63"/>
<evidence type="ECO:0000313" key="2">
    <source>
        <dbReference type="EMBL" id="PZG16682.1"/>
    </source>
</evidence>
<name>A0A2W2DY63_9ACTN</name>
<evidence type="ECO:0000313" key="3">
    <source>
        <dbReference type="Proteomes" id="UP000249304"/>
    </source>
</evidence>
<organism evidence="2 3">
    <name type="scientific">Nonomuraea aridisoli</name>
    <dbReference type="NCBI Taxonomy" id="2070368"/>
    <lineage>
        <taxon>Bacteria</taxon>
        <taxon>Bacillati</taxon>
        <taxon>Actinomycetota</taxon>
        <taxon>Actinomycetes</taxon>
        <taxon>Streptosporangiales</taxon>
        <taxon>Streptosporangiaceae</taxon>
        <taxon>Nonomuraea</taxon>
    </lineage>
</organism>
<keyword evidence="3" id="KW-1185">Reference proteome</keyword>
<dbReference type="Proteomes" id="UP000249304">
    <property type="component" value="Unassembled WGS sequence"/>
</dbReference>
<dbReference type="InterPro" id="IPR025334">
    <property type="entry name" value="DUF4240"/>
</dbReference>
<reference evidence="2 3" key="1">
    <citation type="submission" date="2018-01" db="EMBL/GenBank/DDBJ databases">
        <title>Draft genome sequence of Nonomuraea sp. KC333.</title>
        <authorList>
            <person name="Sahin N."/>
            <person name="Saygin H."/>
            <person name="Ay H."/>
        </authorList>
    </citation>
    <scope>NUCLEOTIDE SEQUENCE [LARGE SCALE GENOMIC DNA]</scope>
    <source>
        <strain evidence="2 3">KC333</strain>
    </source>
</reference>
<proteinExistence type="predicted"/>
<accession>A0A2W2DY63</accession>
<dbReference type="OrthoDB" id="6200718at2"/>
<feature type="domain" description="DUF4240" evidence="1">
    <location>
        <begin position="1"/>
        <end position="106"/>
    </location>
</feature>
<dbReference type="EMBL" id="POUD01000080">
    <property type="protein sequence ID" value="PZG16682.1"/>
    <property type="molecule type" value="Genomic_DNA"/>
</dbReference>
<dbReference type="RefSeq" id="WP_111180549.1">
    <property type="nucleotide sequence ID" value="NZ_POUD01000080.1"/>
</dbReference>
<dbReference type="Pfam" id="PF14024">
    <property type="entry name" value="DUF4240"/>
    <property type="match status" value="1"/>
</dbReference>
<protein>
    <recommendedName>
        <fullName evidence="1">DUF4240 domain-containing protein</fullName>
    </recommendedName>
</protein>